<name>A0AAD4BIZ5_BOLED</name>
<comment type="caution">
    <text evidence="2">The sequence shown here is derived from an EMBL/GenBank/DDBJ whole genome shotgun (WGS) entry which is preliminary data.</text>
</comment>
<evidence type="ECO:0000256" key="1">
    <source>
        <dbReference type="SAM" id="MobiDB-lite"/>
    </source>
</evidence>
<feature type="region of interest" description="Disordered" evidence="1">
    <location>
        <begin position="777"/>
        <end position="886"/>
    </location>
</feature>
<gene>
    <name evidence="2" type="ORF">L210DRAFT_3507772</name>
</gene>
<dbReference type="InterPro" id="IPR040227">
    <property type="entry name" value="Nibrin-rel"/>
</dbReference>
<feature type="region of interest" description="Disordered" evidence="1">
    <location>
        <begin position="362"/>
        <end position="505"/>
    </location>
</feature>
<accession>A0AAD4BIZ5</accession>
<dbReference type="GO" id="GO:0007095">
    <property type="term" value="P:mitotic G2 DNA damage checkpoint signaling"/>
    <property type="evidence" value="ECO:0007669"/>
    <property type="project" value="InterPro"/>
</dbReference>
<feature type="compositionally biased region" description="Polar residues" evidence="1">
    <location>
        <begin position="545"/>
        <end position="554"/>
    </location>
</feature>
<dbReference type="GO" id="GO:0000724">
    <property type="term" value="P:double-strand break repair via homologous recombination"/>
    <property type="evidence" value="ECO:0007669"/>
    <property type="project" value="TreeGrafter"/>
</dbReference>
<evidence type="ECO:0000313" key="2">
    <source>
        <dbReference type="EMBL" id="KAF8431666.1"/>
    </source>
</evidence>
<dbReference type="Proteomes" id="UP001194468">
    <property type="component" value="Unassembled WGS sequence"/>
</dbReference>
<reference evidence="2" key="2">
    <citation type="journal article" date="2020" name="Nat. Commun.">
        <title>Large-scale genome sequencing of mycorrhizal fungi provides insights into the early evolution of symbiotic traits.</title>
        <authorList>
            <person name="Miyauchi S."/>
            <person name="Kiss E."/>
            <person name="Kuo A."/>
            <person name="Drula E."/>
            <person name="Kohler A."/>
            <person name="Sanchez-Garcia M."/>
            <person name="Morin E."/>
            <person name="Andreopoulos B."/>
            <person name="Barry K.W."/>
            <person name="Bonito G."/>
            <person name="Buee M."/>
            <person name="Carver A."/>
            <person name="Chen C."/>
            <person name="Cichocki N."/>
            <person name="Clum A."/>
            <person name="Culley D."/>
            <person name="Crous P.W."/>
            <person name="Fauchery L."/>
            <person name="Girlanda M."/>
            <person name="Hayes R.D."/>
            <person name="Keri Z."/>
            <person name="LaButti K."/>
            <person name="Lipzen A."/>
            <person name="Lombard V."/>
            <person name="Magnuson J."/>
            <person name="Maillard F."/>
            <person name="Murat C."/>
            <person name="Nolan M."/>
            <person name="Ohm R.A."/>
            <person name="Pangilinan J."/>
            <person name="Pereira M.F."/>
            <person name="Perotto S."/>
            <person name="Peter M."/>
            <person name="Pfister S."/>
            <person name="Riley R."/>
            <person name="Sitrit Y."/>
            <person name="Stielow J.B."/>
            <person name="Szollosi G."/>
            <person name="Zifcakova L."/>
            <person name="Stursova M."/>
            <person name="Spatafora J.W."/>
            <person name="Tedersoo L."/>
            <person name="Vaario L.M."/>
            <person name="Yamada A."/>
            <person name="Yan M."/>
            <person name="Wang P."/>
            <person name="Xu J."/>
            <person name="Bruns T."/>
            <person name="Baldrian P."/>
            <person name="Vilgalys R."/>
            <person name="Dunand C."/>
            <person name="Henrissat B."/>
            <person name="Grigoriev I.V."/>
            <person name="Hibbett D."/>
            <person name="Nagy L.G."/>
            <person name="Martin F.M."/>
        </authorList>
    </citation>
    <scope>NUCLEOTIDE SEQUENCE</scope>
    <source>
        <strain evidence="2">BED1</strain>
    </source>
</reference>
<organism evidence="2 3">
    <name type="scientific">Boletus edulis BED1</name>
    <dbReference type="NCBI Taxonomy" id="1328754"/>
    <lineage>
        <taxon>Eukaryota</taxon>
        <taxon>Fungi</taxon>
        <taxon>Dikarya</taxon>
        <taxon>Basidiomycota</taxon>
        <taxon>Agaricomycotina</taxon>
        <taxon>Agaricomycetes</taxon>
        <taxon>Agaricomycetidae</taxon>
        <taxon>Boletales</taxon>
        <taxon>Boletineae</taxon>
        <taxon>Boletaceae</taxon>
        <taxon>Boletoideae</taxon>
        <taxon>Boletus</taxon>
    </lineage>
</organism>
<dbReference type="AlphaFoldDB" id="A0AAD4BIZ5"/>
<dbReference type="PANTHER" id="PTHR12162">
    <property type="entry name" value="NIBRIN-RELATED"/>
    <property type="match status" value="1"/>
</dbReference>
<proteinExistence type="predicted"/>
<dbReference type="GO" id="GO:0003684">
    <property type="term" value="F:damaged DNA binding"/>
    <property type="evidence" value="ECO:0007669"/>
    <property type="project" value="TreeGrafter"/>
</dbReference>
<dbReference type="EMBL" id="WHUW01000047">
    <property type="protein sequence ID" value="KAF8431666.1"/>
    <property type="molecule type" value="Genomic_DNA"/>
</dbReference>
<dbReference type="GO" id="GO:0030870">
    <property type="term" value="C:Mre11 complex"/>
    <property type="evidence" value="ECO:0007669"/>
    <property type="project" value="InterPro"/>
</dbReference>
<reference evidence="2" key="1">
    <citation type="submission" date="2019-10" db="EMBL/GenBank/DDBJ databases">
        <authorList>
            <consortium name="DOE Joint Genome Institute"/>
            <person name="Kuo A."/>
            <person name="Miyauchi S."/>
            <person name="Kiss E."/>
            <person name="Drula E."/>
            <person name="Kohler A."/>
            <person name="Sanchez-Garcia M."/>
            <person name="Andreopoulos B."/>
            <person name="Barry K.W."/>
            <person name="Bonito G."/>
            <person name="Buee M."/>
            <person name="Carver A."/>
            <person name="Chen C."/>
            <person name="Cichocki N."/>
            <person name="Clum A."/>
            <person name="Culley D."/>
            <person name="Crous P.W."/>
            <person name="Fauchery L."/>
            <person name="Girlanda M."/>
            <person name="Hayes R."/>
            <person name="Keri Z."/>
            <person name="LaButti K."/>
            <person name="Lipzen A."/>
            <person name="Lombard V."/>
            <person name="Magnuson J."/>
            <person name="Maillard F."/>
            <person name="Morin E."/>
            <person name="Murat C."/>
            <person name="Nolan M."/>
            <person name="Ohm R."/>
            <person name="Pangilinan J."/>
            <person name="Pereira M."/>
            <person name="Perotto S."/>
            <person name="Peter M."/>
            <person name="Riley R."/>
            <person name="Sitrit Y."/>
            <person name="Stielow B."/>
            <person name="Szollosi G."/>
            <person name="Zifcakova L."/>
            <person name="Stursova M."/>
            <person name="Spatafora J.W."/>
            <person name="Tedersoo L."/>
            <person name="Vaario L.-M."/>
            <person name="Yamada A."/>
            <person name="Yan M."/>
            <person name="Wang P."/>
            <person name="Xu J."/>
            <person name="Bruns T."/>
            <person name="Baldrian P."/>
            <person name="Vilgalys R."/>
            <person name="Henrissat B."/>
            <person name="Grigoriev I.V."/>
            <person name="Hibbett D."/>
            <person name="Nagy L.G."/>
            <person name="Martin F.M."/>
        </authorList>
    </citation>
    <scope>NUCLEOTIDE SEQUENCE</scope>
    <source>
        <strain evidence="2">BED1</strain>
    </source>
</reference>
<dbReference type="PANTHER" id="PTHR12162:SF0">
    <property type="entry name" value="NIBRIN"/>
    <property type="match status" value="1"/>
</dbReference>
<feature type="region of interest" description="Disordered" evidence="1">
    <location>
        <begin position="545"/>
        <end position="642"/>
    </location>
</feature>
<feature type="compositionally biased region" description="Basic residues" evidence="1">
    <location>
        <begin position="802"/>
        <end position="819"/>
    </location>
</feature>
<evidence type="ECO:0008006" key="4">
    <source>
        <dbReference type="Google" id="ProtNLM"/>
    </source>
</evidence>
<feature type="compositionally biased region" description="Pro residues" evidence="1">
    <location>
        <begin position="414"/>
        <end position="431"/>
    </location>
</feature>
<sequence>MWLLTGPFDSGTGDVTTTKTKLVKTGRKIGLGRKEKPLTVNNKKISRDHCEFVVGPCSQDDVANPSFVPTLEIYNAKEKPMSIDRDGQPVIVNPLSSSELKSGDRINIVVGVSVQWVLCPVHWRRVACFLPPARSLPSISREDCAELGISLMTSPSSLATHHLTPKYELTVPLATSLLSATQLVKAEWLQELIRLGTTPDESHPFKLAPLEQSFTPPLESKYRPVFSPSLATSLKSFKFWEPNEERLHLLKGYRFVLLSDAEGQVDADTRELIVRGDGEYECFPLTNGEAKWRQMLGKAKRKVDEAGLKVAIVAREHVIQATVGVDKWREMTTEAQSLSLPLVNLDTLMNTVINTDASLINAGSSSSSQAGVSAESESPLPDFVPNTHPSEPSLPVAPEKAPTEPNEISRKSPSPSPPPMLYGLPIPPPPSKTLIRRPRPPSTTSRTEEPVASNIKEETQAENLGYTLPPLPEMTRSSRLKRRTPAPAPSVEESVAENELSQEPPLKKFKALFDASNPDKLTVDSHDIEGAYDIALRESVGVTQVGESLTQSDSRVLHSQIAAPPRTLDAVAEEEEESVQSQPRPTAPATTLPHSRRKTPLPQETQESRVDATQGTGTNSKPPSKRTKSKTAQSHQIDTDPAFLTALASRKGRKKTAENDFDREFNNLRISKPDIRREEEQEWEILGDFDTEATTLRGNFMVVMDLDVFRRNSDHVTATRAYEGRPNYKKFKKTPTPSSRALIELVANVEHDYGLGAGYWKDGAMDDEDTLAATQTAATQKRRAPTVLESDGADSDVPAVKSSKKAVQKAPHSKGRAAAKKLFLSSDDADPAPEAKPSETARKPHTGKIDSVPNLPTRGSKRRHIIVDDDSDDGVAFKGFGKKRRV</sequence>
<evidence type="ECO:0000313" key="3">
    <source>
        <dbReference type="Proteomes" id="UP001194468"/>
    </source>
</evidence>
<protein>
    <recommendedName>
        <fullName evidence="4">FHA domain-containing protein</fullName>
    </recommendedName>
</protein>
<keyword evidence="3" id="KW-1185">Reference proteome</keyword>
<feature type="compositionally biased region" description="Low complexity" evidence="1">
    <location>
        <begin position="362"/>
        <end position="378"/>
    </location>
</feature>